<dbReference type="FunFam" id="2.40.30.10:FF:000008">
    <property type="entry name" value="Translation initiation factor IF-2"/>
    <property type="match status" value="1"/>
</dbReference>
<dbReference type="OrthoDB" id="9811804at2"/>
<dbReference type="Proteomes" id="UP000305457">
    <property type="component" value="Chromosome"/>
</dbReference>
<evidence type="ECO:0000256" key="8">
    <source>
        <dbReference type="HAMAP-Rule" id="MF_00100"/>
    </source>
</evidence>
<evidence type="ECO:0000256" key="4">
    <source>
        <dbReference type="ARBA" id="ARBA00022741"/>
    </source>
</evidence>
<evidence type="ECO:0000256" key="3">
    <source>
        <dbReference type="ARBA" id="ARBA00022540"/>
    </source>
</evidence>
<dbReference type="Pfam" id="PF22042">
    <property type="entry name" value="EF-G_D2"/>
    <property type="match status" value="1"/>
</dbReference>
<dbReference type="FunFam" id="3.40.50.300:FF:000019">
    <property type="entry name" value="Translation initiation factor IF-2"/>
    <property type="match status" value="1"/>
</dbReference>
<evidence type="ECO:0000256" key="7">
    <source>
        <dbReference type="ARBA" id="ARBA00025162"/>
    </source>
</evidence>
<reference evidence="11 12" key="1">
    <citation type="submission" date="2019-06" db="EMBL/GenBank/DDBJ databases">
        <title>Mycoplasma sp. 2F1A isolated from ostrich.</title>
        <authorList>
            <person name="Spergser J."/>
        </authorList>
    </citation>
    <scope>NUCLEOTIDE SEQUENCE [LARGE SCALE GENOMIC DNA]</scope>
    <source>
        <strain evidence="11 12">2F1A</strain>
    </source>
</reference>
<dbReference type="NCBIfam" id="TIGR00487">
    <property type="entry name" value="IF-2"/>
    <property type="match status" value="1"/>
</dbReference>
<dbReference type="InterPro" id="IPR006847">
    <property type="entry name" value="IF2_N"/>
</dbReference>
<dbReference type="Pfam" id="PF11987">
    <property type="entry name" value="IF-2"/>
    <property type="match status" value="1"/>
</dbReference>
<dbReference type="FunFam" id="3.40.50.10050:FF:000001">
    <property type="entry name" value="Translation initiation factor IF-2"/>
    <property type="match status" value="1"/>
</dbReference>
<evidence type="ECO:0000256" key="2">
    <source>
        <dbReference type="ARBA" id="ARBA00020675"/>
    </source>
</evidence>
<dbReference type="InterPro" id="IPR027417">
    <property type="entry name" value="P-loop_NTPase"/>
</dbReference>
<dbReference type="RefSeq" id="WP_139591928.1">
    <property type="nucleotide sequence ID" value="NZ_CP040825.1"/>
</dbReference>
<keyword evidence="4 8" id="KW-0547">Nucleotide-binding</keyword>
<evidence type="ECO:0000313" key="11">
    <source>
        <dbReference type="EMBL" id="QCZ36445.1"/>
    </source>
</evidence>
<dbReference type="Gene3D" id="2.40.30.10">
    <property type="entry name" value="Translation factors"/>
    <property type="match status" value="2"/>
</dbReference>
<dbReference type="CDD" id="cd03702">
    <property type="entry name" value="IF2_mtIF2_II"/>
    <property type="match status" value="1"/>
</dbReference>
<evidence type="ECO:0000256" key="9">
    <source>
        <dbReference type="RuleBase" id="RU000644"/>
    </source>
</evidence>
<dbReference type="AlphaFoldDB" id="A0A5B7XVI4"/>
<comment type="similarity">
    <text evidence="1 8 9">Belongs to the TRAFAC class translation factor GTPase superfamily. Classic translation factor GTPase family. IF-2 subfamily.</text>
</comment>
<feature type="binding site" evidence="8">
    <location>
        <begin position="175"/>
        <end position="179"/>
    </location>
    <ligand>
        <name>GTP</name>
        <dbReference type="ChEBI" id="CHEBI:37565"/>
    </ligand>
</feature>
<keyword evidence="3 8" id="KW-0396">Initiation factor</keyword>
<dbReference type="KEGG" id="mnh:FG904_00170"/>
<dbReference type="Pfam" id="PF04760">
    <property type="entry name" value="IF2_N"/>
    <property type="match status" value="1"/>
</dbReference>
<evidence type="ECO:0000313" key="12">
    <source>
        <dbReference type="Proteomes" id="UP000305457"/>
    </source>
</evidence>
<dbReference type="Pfam" id="PF00009">
    <property type="entry name" value="GTP_EFTU"/>
    <property type="match status" value="1"/>
</dbReference>
<feature type="binding site" evidence="8">
    <location>
        <begin position="119"/>
        <end position="126"/>
    </location>
    <ligand>
        <name>GTP</name>
        <dbReference type="ChEBI" id="CHEBI:37565"/>
    </ligand>
</feature>
<dbReference type="PANTHER" id="PTHR43381">
    <property type="entry name" value="TRANSLATION INITIATION FACTOR IF-2-RELATED"/>
    <property type="match status" value="1"/>
</dbReference>
<dbReference type="GO" id="GO:0005829">
    <property type="term" value="C:cytosol"/>
    <property type="evidence" value="ECO:0007669"/>
    <property type="project" value="TreeGrafter"/>
</dbReference>
<dbReference type="CDD" id="cd01887">
    <property type="entry name" value="IF2_eIF5B"/>
    <property type="match status" value="1"/>
</dbReference>
<dbReference type="GO" id="GO:0003924">
    <property type="term" value="F:GTPase activity"/>
    <property type="evidence" value="ECO:0007669"/>
    <property type="project" value="UniProtKB-UniRule"/>
</dbReference>
<dbReference type="InterPro" id="IPR015760">
    <property type="entry name" value="TIF_IF2"/>
</dbReference>
<feature type="binding site" evidence="8">
    <location>
        <begin position="229"/>
        <end position="232"/>
    </location>
    <ligand>
        <name>GTP</name>
        <dbReference type="ChEBI" id="CHEBI:37565"/>
    </ligand>
</feature>
<dbReference type="HAMAP" id="MF_00100_B">
    <property type="entry name" value="IF_2_B"/>
    <property type="match status" value="1"/>
</dbReference>
<dbReference type="GO" id="GO:0005525">
    <property type="term" value="F:GTP binding"/>
    <property type="evidence" value="ECO:0007669"/>
    <property type="project" value="UniProtKB-KW"/>
</dbReference>
<dbReference type="SUPFAM" id="SSF52156">
    <property type="entry name" value="Initiation factor IF2/eIF5b, domain 3"/>
    <property type="match status" value="1"/>
</dbReference>
<gene>
    <name evidence="8" type="primary">infB</name>
    <name evidence="11" type="ORF">FG904_00170</name>
</gene>
<proteinExistence type="inferred from homology"/>
<evidence type="ECO:0000256" key="1">
    <source>
        <dbReference type="ARBA" id="ARBA00007733"/>
    </source>
</evidence>
<sequence>MSKKNRVSNVNEIKQQLTGVKTEVVDGVFIFTQKMSIADFATAIKVNPNDIIKKMFLQGKLCNLNTILDEEQIAELCIGYNYDFKKETSIDATNFLDEVLFVDDANDLKERCPIITVMGHVDHGKTTLIDKIRNSNIVSTESSGITQHTGAYQIVHKIKNKDTKQEELKKITFLDTPGHEAFSQMRARGAKVTDIVILVVAADDGVMPQTKEAINHALAANVPLIVFVNKMDRANKDLDRLKGELAENGVLISEYGGDTQIVYGSALKGEGLTELFDAILFLSEFLELKANPNRYPIGTVIESRTDKGIGAVSTIIVENGTLYKGDFLVAGSKYGRVRMMFDANGKPLEKVSPGDPAIISGLNYAPDAGDKFVGLNDEKFAKKLAMEKLNSDKKELLYGKAQDHSNENGKKIIKVIVKADVYGTSQAIKDQINVLENDEAAIKVIQASAGDVNGNDLLLAEASNAIIFAFNLKVNPHIKETATNKKISLISHNVIYKIIEDCQSMLEGEKTPVYEEQKIGEAHIIKVFFYSKVGNIAGCMMDTGVAKSNCKVKLYRGGKLLHEGIIDSLKRDKNDTKEVIKGKDFGTHIKNFNDIKEDDVLEFYEDVRVS</sequence>
<protein>
    <recommendedName>
        <fullName evidence="2 8">Translation initiation factor IF-2</fullName>
    </recommendedName>
</protein>
<evidence type="ECO:0000256" key="5">
    <source>
        <dbReference type="ARBA" id="ARBA00022917"/>
    </source>
</evidence>
<dbReference type="PANTHER" id="PTHR43381:SF5">
    <property type="entry name" value="TR-TYPE G DOMAIN-CONTAINING PROTEIN"/>
    <property type="match status" value="1"/>
</dbReference>
<dbReference type="CDD" id="cd03692">
    <property type="entry name" value="mtIF2_IVc"/>
    <property type="match status" value="1"/>
</dbReference>
<accession>A0A5B7XVI4</accession>
<comment type="caution">
    <text evidence="8">Lacks conserved residue(s) required for the propagation of feature annotation.</text>
</comment>
<dbReference type="InterPro" id="IPR036925">
    <property type="entry name" value="TIF_IF2_dom3_sf"/>
</dbReference>
<keyword evidence="6 8" id="KW-0342">GTP-binding</keyword>
<dbReference type="InterPro" id="IPR005225">
    <property type="entry name" value="Small_GTP-bd"/>
</dbReference>
<dbReference type="SUPFAM" id="SSF52540">
    <property type="entry name" value="P-loop containing nucleoside triphosphate hydrolases"/>
    <property type="match status" value="1"/>
</dbReference>
<keyword evidence="5 8" id="KW-0648">Protein biosynthesis</keyword>
<comment type="function">
    <text evidence="7 8 9">One of the essential components for the initiation of protein synthesis. Protects formylmethionyl-tRNA from spontaneous hydrolysis and promotes its binding to the 30S ribosomal subunits. Also involved in the hydrolysis of GTP during the formation of the 70S ribosomal complex.</text>
</comment>
<dbReference type="PRINTS" id="PR00315">
    <property type="entry name" value="ELONGATNFCT"/>
</dbReference>
<comment type="subcellular location">
    <subcellularLocation>
        <location evidence="8">Cytoplasm</location>
    </subcellularLocation>
</comment>
<dbReference type="Gene3D" id="3.40.50.300">
    <property type="entry name" value="P-loop containing nucleotide triphosphate hydrolases"/>
    <property type="match status" value="1"/>
</dbReference>
<dbReference type="PROSITE" id="PS51722">
    <property type="entry name" value="G_TR_2"/>
    <property type="match status" value="1"/>
</dbReference>
<dbReference type="Gene3D" id="3.40.50.10050">
    <property type="entry name" value="Translation initiation factor IF- 2, domain 3"/>
    <property type="match status" value="1"/>
</dbReference>
<dbReference type="EMBL" id="CP040825">
    <property type="protein sequence ID" value="QCZ36445.1"/>
    <property type="molecule type" value="Genomic_DNA"/>
</dbReference>
<evidence type="ECO:0000259" key="10">
    <source>
        <dbReference type="PROSITE" id="PS51722"/>
    </source>
</evidence>
<feature type="domain" description="Tr-type G" evidence="10">
    <location>
        <begin position="110"/>
        <end position="289"/>
    </location>
</feature>
<dbReference type="InterPro" id="IPR044145">
    <property type="entry name" value="IF2_II"/>
</dbReference>
<evidence type="ECO:0000256" key="6">
    <source>
        <dbReference type="ARBA" id="ARBA00023134"/>
    </source>
</evidence>
<dbReference type="NCBIfam" id="TIGR00231">
    <property type="entry name" value="small_GTP"/>
    <property type="match status" value="1"/>
</dbReference>
<dbReference type="InterPro" id="IPR000795">
    <property type="entry name" value="T_Tr_GTP-bd_dom"/>
</dbReference>
<dbReference type="InterPro" id="IPR009000">
    <property type="entry name" value="Transl_B-barrel_sf"/>
</dbReference>
<dbReference type="InterPro" id="IPR053905">
    <property type="entry name" value="EF-G-like_DII"/>
</dbReference>
<name>A0A5B7XVI4_9MOLU</name>
<keyword evidence="8" id="KW-0963">Cytoplasm</keyword>
<dbReference type="GO" id="GO:0003743">
    <property type="term" value="F:translation initiation factor activity"/>
    <property type="evidence" value="ECO:0007669"/>
    <property type="project" value="UniProtKB-UniRule"/>
</dbReference>
<dbReference type="InterPro" id="IPR023115">
    <property type="entry name" value="TIF_IF2_dom3"/>
</dbReference>
<organism evidence="11 12">
    <name type="scientific">Mycoplasma nasistruthionis</name>
    <dbReference type="NCBI Taxonomy" id="353852"/>
    <lineage>
        <taxon>Bacteria</taxon>
        <taxon>Bacillati</taxon>
        <taxon>Mycoplasmatota</taxon>
        <taxon>Mollicutes</taxon>
        <taxon>Mycoplasmataceae</taxon>
        <taxon>Mycoplasma</taxon>
    </lineage>
</organism>
<dbReference type="SUPFAM" id="SSF50447">
    <property type="entry name" value="Translation proteins"/>
    <property type="match status" value="2"/>
</dbReference>
<dbReference type="InterPro" id="IPR000178">
    <property type="entry name" value="TF_IF2_bacterial-like"/>
</dbReference>